<dbReference type="Pfam" id="PF01527">
    <property type="entry name" value="HTH_Tnp_1"/>
    <property type="match status" value="1"/>
</dbReference>
<dbReference type="InterPro" id="IPR002514">
    <property type="entry name" value="Transposase_8"/>
</dbReference>
<gene>
    <name evidence="1" type="ORF">DC487_12860</name>
</gene>
<sequence>MFKFKLKMKKTRFTETQIVRALKEGEEGRRAEDICRELGISKGTFYNWKSRYGGMEVSDVQRLKELEEENSRLKKMFADLSVNHEILKEVITKKGWGSGNKNS</sequence>
<dbReference type="GO" id="GO:0003677">
    <property type="term" value="F:DNA binding"/>
    <property type="evidence" value="ECO:0007669"/>
    <property type="project" value="InterPro"/>
</dbReference>
<proteinExistence type="predicted"/>
<comment type="caution">
    <text evidence="1">The sequence shown here is derived from an EMBL/GenBank/DDBJ whole genome shotgun (WGS) entry which is preliminary data.</text>
</comment>
<name>A0A2T8HHW8_9SPHI</name>
<evidence type="ECO:0000313" key="1">
    <source>
        <dbReference type="EMBL" id="PVH24993.1"/>
    </source>
</evidence>
<dbReference type="Gene3D" id="1.10.10.60">
    <property type="entry name" value="Homeodomain-like"/>
    <property type="match status" value="1"/>
</dbReference>
<dbReference type="InterPro" id="IPR052546">
    <property type="entry name" value="Transposase_8_domain"/>
</dbReference>
<keyword evidence="2" id="KW-1185">Reference proteome</keyword>
<accession>A0A2T8HHW8</accession>
<evidence type="ECO:0000313" key="2">
    <source>
        <dbReference type="Proteomes" id="UP000245627"/>
    </source>
</evidence>
<dbReference type="GO" id="GO:0006313">
    <property type="term" value="P:DNA transposition"/>
    <property type="evidence" value="ECO:0007669"/>
    <property type="project" value="InterPro"/>
</dbReference>
<dbReference type="PANTHER" id="PTHR33609">
    <property type="entry name" value="LOW CALCIUM RESPONSE LOCUS PROTEIN S"/>
    <property type="match status" value="1"/>
</dbReference>
<dbReference type="GO" id="GO:0004803">
    <property type="term" value="F:transposase activity"/>
    <property type="evidence" value="ECO:0007669"/>
    <property type="project" value="InterPro"/>
</dbReference>
<dbReference type="PANTHER" id="PTHR33609:SF5">
    <property type="entry name" value="LOW CALCIUM RESPONSE LOCUS PROTEIN S"/>
    <property type="match status" value="1"/>
</dbReference>
<dbReference type="SUPFAM" id="SSF46689">
    <property type="entry name" value="Homeodomain-like"/>
    <property type="match status" value="1"/>
</dbReference>
<dbReference type="AlphaFoldDB" id="A0A2T8HHW8"/>
<dbReference type="InterPro" id="IPR009057">
    <property type="entry name" value="Homeodomain-like_sf"/>
</dbReference>
<dbReference type="EMBL" id="QDKG01000004">
    <property type="protein sequence ID" value="PVH24993.1"/>
    <property type="molecule type" value="Genomic_DNA"/>
</dbReference>
<reference evidence="1 2" key="1">
    <citation type="submission" date="2018-04" db="EMBL/GenBank/DDBJ databases">
        <title>Sphingobacterium cortibacter sp. nov.</title>
        <authorList>
            <person name="Li Y."/>
        </authorList>
    </citation>
    <scope>NUCLEOTIDE SEQUENCE [LARGE SCALE GENOMIC DNA]</scope>
    <source>
        <strain evidence="1 2">2c-3</strain>
    </source>
</reference>
<dbReference type="Proteomes" id="UP000245627">
    <property type="component" value="Unassembled WGS sequence"/>
</dbReference>
<evidence type="ECO:0008006" key="3">
    <source>
        <dbReference type="Google" id="ProtNLM"/>
    </source>
</evidence>
<organism evidence="1 2">
    <name type="scientific">Sphingobacterium corticibacter</name>
    <dbReference type="NCBI Taxonomy" id="2171749"/>
    <lineage>
        <taxon>Bacteria</taxon>
        <taxon>Pseudomonadati</taxon>
        <taxon>Bacteroidota</taxon>
        <taxon>Sphingobacteriia</taxon>
        <taxon>Sphingobacteriales</taxon>
        <taxon>Sphingobacteriaceae</taxon>
        <taxon>Sphingobacterium</taxon>
    </lineage>
</organism>
<protein>
    <recommendedName>
        <fullName evidence="3">Transposase</fullName>
    </recommendedName>
</protein>
<dbReference type="OrthoDB" id="1495855at2"/>